<dbReference type="Gene3D" id="1.10.10.10">
    <property type="entry name" value="Winged helix-like DNA-binding domain superfamily/Winged helix DNA-binding domain"/>
    <property type="match status" value="1"/>
</dbReference>
<dbReference type="RefSeq" id="WP_276305838.1">
    <property type="nucleotide sequence ID" value="NZ_CP119993.1"/>
</dbReference>
<gene>
    <name evidence="1" type="ORF">ACFQPE_16455</name>
</gene>
<keyword evidence="2" id="KW-1185">Reference proteome</keyword>
<name>A0ABD6ADT2_9EURY</name>
<dbReference type="InterPro" id="IPR036388">
    <property type="entry name" value="WH-like_DNA-bd_sf"/>
</dbReference>
<sequence>MAGRDSTGPRGGAMRRHAEWMGKADDRILELLQTDGPKTPHELRDEMAARGTGTVYQRTDIERRCERLAAYGLIAYDGYGKCERTALGERYLLGELDANELDRSDGSPGRGRARD</sequence>
<dbReference type="GeneID" id="79317450"/>
<evidence type="ECO:0000313" key="2">
    <source>
        <dbReference type="Proteomes" id="UP001596547"/>
    </source>
</evidence>
<dbReference type="Proteomes" id="UP001596547">
    <property type="component" value="Unassembled WGS sequence"/>
</dbReference>
<protein>
    <submittedName>
        <fullName evidence="1">MarR family transcriptional regulator</fullName>
    </submittedName>
</protein>
<organism evidence="1 2">
    <name type="scientific">Halomarina halobia</name>
    <dbReference type="NCBI Taxonomy" id="3033386"/>
    <lineage>
        <taxon>Archaea</taxon>
        <taxon>Methanobacteriati</taxon>
        <taxon>Methanobacteriota</taxon>
        <taxon>Stenosarchaea group</taxon>
        <taxon>Halobacteria</taxon>
        <taxon>Halobacteriales</taxon>
        <taxon>Natronomonadaceae</taxon>
        <taxon>Halomarina</taxon>
    </lineage>
</organism>
<accession>A0ABD6ADT2</accession>
<dbReference type="EMBL" id="JBHTBF010000003">
    <property type="protein sequence ID" value="MFC7318372.1"/>
    <property type="molecule type" value="Genomic_DNA"/>
</dbReference>
<evidence type="ECO:0000313" key="1">
    <source>
        <dbReference type="EMBL" id="MFC7318372.1"/>
    </source>
</evidence>
<dbReference type="AlphaFoldDB" id="A0ABD6ADT2"/>
<proteinExistence type="predicted"/>
<reference evidence="1 2" key="1">
    <citation type="journal article" date="2019" name="Int. J. Syst. Evol. Microbiol.">
        <title>The Global Catalogue of Microorganisms (GCM) 10K type strain sequencing project: providing services to taxonomists for standard genome sequencing and annotation.</title>
        <authorList>
            <consortium name="The Broad Institute Genomics Platform"/>
            <consortium name="The Broad Institute Genome Sequencing Center for Infectious Disease"/>
            <person name="Wu L."/>
            <person name="Ma J."/>
        </authorList>
    </citation>
    <scope>NUCLEOTIDE SEQUENCE [LARGE SCALE GENOMIC DNA]</scope>
    <source>
        <strain evidence="1 2">PSR21</strain>
    </source>
</reference>
<comment type="caution">
    <text evidence="1">The sequence shown here is derived from an EMBL/GenBank/DDBJ whole genome shotgun (WGS) entry which is preliminary data.</text>
</comment>